<feature type="transmembrane region" description="Helical" evidence="1">
    <location>
        <begin position="155"/>
        <end position="176"/>
    </location>
</feature>
<gene>
    <name evidence="2" type="ORF">Q9K01_06455</name>
</gene>
<feature type="transmembrane region" description="Helical" evidence="1">
    <location>
        <begin position="68"/>
        <end position="87"/>
    </location>
</feature>
<reference evidence="2 3" key="1">
    <citation type="submission" date="2023-08" db="EMBL/GenBank/DDBJ databases">
        <title>genomic of DY56.</title>
        <authorList>
            <person name="Wang Y."/>
        </authorList>
    </citation>
    <scope>NUCLEOTIDE SEQUENCE [LARGE SCALE GENOMIC DNA]</scope>
    <source>
        <strain evidence="2 3">DY56-A-20</strain>
    </source>
</reference>
<organism evidence="2 3">
    <name type="scientific">Qipengyuania benthica</name>
    <dbReference type="NCBI Taxonomy" id="3067651"/>
    <lineage>
        <taxon>Bacteria</taxon>
        <taxon>Pseudomonadati</taxon>
        <taxon>Pseudomonadota</taxon>
        <taxon>Alphaproteobacteria</taxon>
        <taxon>Sphingomonadales</taxon>
        <taxon>Erythrobacteraceae</taxon>
        <taxon>Qipengyuania</taxon>
    </lineage>
</organism>
<keyword evidence="1" id="KW-0812">Transmembrane</keyword>
<accession>A0ABT9H8B2</accession>
<keyword evidence="3" id="KW-1185">Reference proteome</keyword>
<evidence type="ECO:0000313" key="3">
    <source>
        <dbReference type="Proteomes" id="UP001235664"/>
    </source>
</evidence>
<keyword evidence="1" id="KW-0472">Membrane</keyword>
<feature type="transmembrane region" description="Helical" evidence="1">
    <location>
        <begin position="43"/>
        <end position="62"/>
    </location>
</feature>
<comment type="caution">
    <text evidence="2">The sequence shown here is derived from an EMBL/GenBank/DDBJ whole genome shotgun (WGS) entry which is preliminary data.</text>
</comment>
<evidence type="ECO:0000313" key="2">
    <source>
        <dbReference type="EMBL" id="MDP4539259.1"/>
    </source>
</evidence>
<proteinExistence type="predicted"/>
<keyword evidence="1" id="KW-1133">Transmembrane helix</keyword>
<protein>
    <submittedName>
        <fullName evidence="2">Uncharacterized protein</fullName>
    </submittedName>
</protein>
<dbReference type="RefSeq" id="WP_305929395.1">
    <property type="nucleotide sequence ID" value="NZ_JAVAIL010000002.1"/>
</dbReference>
<sequence>MSKPRLDGWAAQAADAKFAEPDTCSQRATRFERTIRRRNGMEYAAGLLVIALFGAGTIASLARGEWLLALGPLLVAMGALAVMANLARRGSNLERRPEDSCAAHLRRQLAHQSAALRSVPIWYIGPLVPGVLVLFGVVTFKVAQRTGWPIALSGIAGPAAVVLGIFAAVIALNLWAARSLDREIADLDRRIHQQ</sequence>
<name>A0ABT9H8B2_9SPHN</name>
<dbReference type="EMBL" id="JAVAIL010000002">
    <property type="protein sequence ID" value="MDP4539259.1"/>
    <property type="molecule type" value="Genomic_DNA"/>
</dbReference>
<feature type="transmembrane region" description="Helical" evidence="1">
    <location>
        <begin position="121"/>
        <end position="143"/>
    </location>
</feature>
<evidence type="ECO:0000256" key="1">
    <source>
        <dbReference type="SAM" id="Phobius"/>
    </source>
</evidence>
<dbReference type="Proteomes" id="UP001235664">
    <property type="component" value="Unassembled WGS sequence"/>
</dbReference>